<accession>A0A0P1FCT5</accession>
<gene>
    <name evidence="3" type="ORF">TG4357_02120</name>
</gene>
<keyword evidence="4" id="KW-1185">Reference proteome</keyword>
<evidence type="ECO:0000313" key="3">
    <source>
        <dbReference type="EMBL" id="CUH65903.1"/>
    </source>
</evidence>
<dbReference type="Proteomes" id="UP000051587">
    <property type="component" value="Unassembled WGS sequence"/>
</dbReference>
<dbReference type="PROSITE" id="PS50206">
    <property type="entry name" value="RHODANESE_3"/>
    <property type="match status" value="1"/>
</dbReference>
<evidence type="ECO:0000256" key="1">
    <source>
        <dbReference type="SAM" id="SignalP"/>
    </source>
</evidence>
<reference evidence="3 4" key="1">
    <citation type="submission" date="2015-09" db="EMBL/GenBank/DDBJ databases">
        <authorList>
            <consortium name="Swine Surveillance"/>
        </authorList>
    </citation>
    <scope>NUCLEOTIDE SEQUENCE [LARGE SCALE GENOMIC DNA]</scope>
    <source>
        <strain evidence="3 4">CECT 4357</strain>
    </source>
</reference>
<evidence type="ECO:0000313" key="4">
    <source>
        <dbReference type="Proteomes" id="UP000051587"/>
    </source>
</evidence>
<dbReference type="AlphaFoldDB" id="A0A0P1FCT5"/>
<evidence type="ECO:0000259" key="2">
    <source>
        <dbReference type="PROSITE" id="PS50206"/>
    </source>
</evidence>
<dbReference type="CDD" id="cd00158">
    <property type="entry name" value="RHOD"/>
    <property type="match status" value="1"/>
</dbReference>
<dbReference type="STRING" id="53501.SAMN04488043_10870"/>
<keyword evidence="1" id="KW-0732">Signal</keyword>
<protein>
    <submittedName>
        <fullName evidence="3">Rhodanese-like domain protein</fullName>
    </submittedName>
</protein>
<dbReference type="SUPFAM" id="SSF52821">
    <property type="entry name" value="Rhodanese/Cell cycle control phosphatase"/>
    <property type="match status" value="1"/>
</dbReference>
<sequence length="208" mass="22691">MNSIGLAVAGKRGMMKKLLVLLALMAAPSWAEDKPVNITRDTASVTIPLPDGTAEIRRIGDNDHRIGDDWGRTSRACPPFCIQPISPAPGVTTIGELELIELLQDPEVVVMDSRTPEWFEGGSIPGAINVPYTQVIDHLGEFGCDIDFDGYVCENPNRVALFCNGNWCGQSPTAIRNMIEAGFPADHIYYYRGGMQAWRLLGLTVTGE</sequence>
<dbReference type="InterPro" id="IPR001763">
    <property type="entry name" value="Rhodanese-like_dom"/>
</dbReference>
<name>A0A0P1FCT5_THAGE</name>
<dbReference type="Gene3D" id="3.40.250.10">
    <property type="entry name" value="Rhodanese-like domain"/>
    <property type="match status" value="1"/>
</dbReference>
<dbReference type="InterPro" id="IPR036873">
    <property type="entry name" value="Rhodanese-like_dom_sf"/>
</dbReference>
<dbReference type="Pfam" id="PF00581">
    <property type="entry name" value="Rhodanese"/>
    <property type="match status" value="1"/>
</dbReference>
<organism evidence="3 4">
    <name type="scientific">Thalassovita gelatinovora</name>
    <name type="common">Thalassobius gelatinovorus</name>
    <dbReference type="NCBI Taxonomy" id="53501"/>
    <lineage>
        <taxon>Bacteria</taxon>
        <taxon>Pseudomonadati</taxon>
        <taxon>Pseudomonadota</taxon>
        <taxon>Alphaproteobacteria</taxon>
        <taxon>Rhodobacterales</taxon>
        <taxon>Roseobacteraceae</taxon>
        <taxon>Thalassovita</taxon>
    </lineage>
</organism>
<dbReference type="EMBL" id="CYSA01000019">
    <property type="protein sequence ID" value="CUH65903.1"/>
    <property type="molecule type" value="Genomic_DNA"/>
</dbReference>
<feature type="domain" description="Rhodanese" evidence="2">
    <location>
        <begin position="104"/>
        <end position="207"/>
    </location>
</feature>
<feature type="chain" id="PRO_5006062486" evidence="1">
    <location>
        <begin position="32"/>
        <end position="208"/>
    </location>
</feature>
<feature type="signal peptide" evidence="1">
    <location>
        <begin position="1"/>
        <end position="31"/>
    </location>
</feature>
<proteinExistence type="predicted"/>
<dbReference type="SMART" id="SM00450">
    <property type="entry name" value="RHOD"/>
    <property type="match status" value="1"/>
</dbReference>